<evidence type="ECO:0000313" key="1">
    <source>
        <dbReference type="EMBL" id="MCW1915657.1"/>
    </source>
</evidence>
<comment type="caution">
    <text evidence="1">The sequence shown here is derived from an EMBL/GenBank/DDBJ whole genome shotgun (WGS) entry which is preliminary data.</text>
</comment>
<name>A0ABT3G724_9BACT</name>
<reference evidence="1" key="1">
    <citation type="submission" date="2022-10" db="EMBL/GenBank/DDBJ databases">
        <title>Luteolibacter sp. GHJ8, whole genome shotgun sequencing project.</title>
        <authorList>
            <person name="Zhao G."/>
            <person name="Shen L."/>
        </authorList>
    </citation>
    <scope>NUCLEOTIDE SEQUENCE</scope>
    <source>
        <strain evidence="1">GHJ8</strain>
    </source>
</reference>
<dbReference type="Proteomes" id="UP001165653">
    <property type="component" value="Unassembled WGS sequence"/>
</dbReference>
<evidence type="ECO:0000313" key="2">
    <source>
        <dbReference type="Proteomes" id="UP001165653"/>
    </source>
</evidence>
<sequence length="135" mass="15473">MKRKRALLFFGGITLLLLGYVAWCGRSMYLSVPVPELTQLPPELREDAREIIVARGLTRPDRFDLKILGKLLANPYQTQPGPFVVTQAFGGKLVVMRGRISHYPQEDNVYFTQQVDVWLVDPARHELNPRQLQAR</sequence>
<organism evidence="1 2">
    <name type="scientific">Luteolibacter rhizosphaerae</name>
    <dbReference type="NCBI Taxonomy" id="2989719"/>
    <lineage>
        <taxon>Bacteria</taxon>
        <taxon>Pseudomonadati</taxon>
        <taxon>Verrucomicrobiota</taxon>
        <taxon>Verrucomicrobiia</taxon>
        <taxon>Verrucomicrobiales</taxon>
        <taxon>Verrucomicrobiaceae</taxon>
        <taxon>Luteolibacter</taxon>
    </lineage>
</organism>
<accession>A0ABT3G724</accession>
<gene>
    <name evidence="1" type="ORF">OJ996_18875</name>
</gene>
<keyword evidence="2" id="KW-1185">Reference proteome</keyword>
<dbReference type="RefSeq" id="WP_264515212.1">
    <property type="nucleotide sequence ID" value="NZ_JAPDDR010000010.1"/>
</dbReference>
<protein>
    <submittedName>
        <fullName evidence="1">Uncharacterized protein</fullName>
    </submittedName>
</protein>
<dbReference type="EMBL" id="JAPDDR010000010">
    <property type="protein sequence ID" value="MCW1915657.1"/>
    <property type="molecule type" value="Genomic_DNA"/>
</dbReference>
<proteinExistence type="predicted"/>